<evidence type="ECO:0000256" key="1">
    <source>
        <dbReference type="ARBA" id="ARBA00022679"/>
    </source>
</evidence>
<evidence type="ECO:0000259" key="6">
    <source>
        <dbReference type="SMART" id="SM00827"/>
    </source>
</evidence>
<dbReference type="AlphaFoldDB" id="G9WEU9"/>
<feature type="active site" evidence="5">
    <location>
        <position position="184"/>
    </location>
</feature>
<dbReference type="Pfam" id="PF00698">
    <property type="entry name" value="Acyl_transf_1"/>
    <property type="match status" value="1"/>
</dbReference>
<dbReference type="PIRSF" id="PIRSF000446">
    <property type="entry name" value="Mct"/>
    <property type="match status" value="1"/>
</dbReference>
<dbReference type="GO" id="GO:0004314">
    <property type="term" value="F:[acyl-carrier-protein] S-malonyltransferase activity"/>
    <property type="evidence" value="ECO:0007669"/>
    <property type="project" value="UniProtKB-EC"/>
</dbReference>
<dbReference type="SMART" id="SM00827">
    <property type="entry name" value="PKS_AT"/>
    <property type="match status" value="1"/>
</dbReference>
<keyword evidence="8" id="KW-1185">Reference proteome</keyword>
<accession>G9WEU9</accession>
<keyword evidence="1 4" id="KW-0808">Transferase</keyword>
<dbReference type="EC" id="2.3.1.39" evidence="4"/>
<dbReference type="eggNOG" id="COG0331">
    <property type="taxonomic scope" value="Bacteria"/>
</dbReference>
<dbReference type="STRING" id="336988.NT96_03925"/>
<dbReference type="InterPro" id="IPR024925">
    <property type="entry name" value="Malonyl_CoA-ACP_transAc"/>
</dbReference>
<organism evidence="7 8">
    <name type="scientific">Oenococcus kitaharae DSM 17330</name>
    <dbReference type="NCBI Taxonomy" id="1045004"/>
    <lineage>
        <taxon>Bacteria</taxon>
        <taxon>Bacillati</taxon>
        <taxon>Bacillota</taxon>
        <taxon>Bacilli</taxon>
        <taxon>Lactobacillales</taxon>
        <taxon>Lactobacillaceae</taxon>
        <taxon>Oenococcus</taxon>
    </lineage>
</organism>
<dbReference type="Gene3D" id="3.30.70.250">
    <property type="entry name" value="Malonyl-CoA ACP transacylase, ACP-binding"/>
    <property type="match status" value="1"/>
</dbReference>
<dbReference type="InterPro" id="IPR050858">
    <property type="entry name" value="Mal-CoA-ACP_Trans/PKS_FabD"/>
</dbReference>
<dbReference type="InterPro" id="IPR016036">
    <property type="entry name" value="Malonyl_transacylase_ACP-bd"/>
</dbReference>
<evidence type="ECO:0000256" key="4">
    <source>
        <dbReference type="PIRNR" id="PIRNR000446"/>
    </source>
</evidence>
<dbReference type="GO" id="GO:0006633">
    <property type="term" value="P:fatty acid biosynthetic process"/>
    <property type="evidence" value="ECO:0007669"/>
    <property type="project" value="TreeGrafter"/>
</dbReference>
<dbReference type="Gene3D" id="3.40.366.10">
    <property type="entry name" value="Malonyl-Coenzyme A Acyl Carrier Protein, domain 2"/>
    <property type="match status" value="1"/>
</dbReference>
<evidence type="ECO:0000256" key="2">
    <source>
        <dbReference type="ARBA" id="ARBA00023315"/>
    </source>
</evidence>
<evidence type="ECO:0000256" key="3">
    <source>
        <dbReference type="ARBA" id="ARBA00048462"/>
    </source>
</evidence>
<sequence length="294" mass="32001">MDSRLYESSPAFSKVFQRAAEISGIDFWQMWQTGDVRLEQTRFAQPAIFTLSTALYRVISNQLPAAQALVGLSLGEYSALAAAGALEWDAAFRLIQKRADLMQQASEAFPGAMAAVMSTDTDLIERVCREISQETNQIVQPANYNFPKQTVIGGQTQAVAAAVSKLTEAGIKRIVDLPVSGAFHTPLMATANDQFVQELAETDFRPMAINVISNTTGQAFQADTIKETLSRQMVSSTRFTDCLLELQRQGVTHVIELGPGHSLVSFAKKTIKLDSYQAVSDAQSLDEALAAVSN</sequence>
<dbReference type="PATRIC" id="fig|1045004.4.peg.148"/>
<comment type="catalytic activity">
    <reaction evidence="3 4">
        <text>holo-[ACP] + malonyl-CoA = malonyl-[ACP] + CoA</text>
        <dbReference type="Rhea" id="RHEA:41792"/>
        <dbReference type="Rhea" id="RHEA-COMP:9623"/>
        <dbReference type="Rhea" id="RHEA-COMP:9685"/>
        <dbReference type="ChEBI" id="CHEBI:57287"/>
        <dbReference type="ChEBI" id="CHEBI:57384"/>
        <dbReference type="ChEBI" id="CHEBI:64479"/>
        <dbReference type="ChEBI" id="CHEBI:78449"/>
        <dbReference type="EC" id="2.3.1.39"/>
    </reaction>
</comment>
<proteinExistence type="inferred from homology"/>
<keyword evidence="2 4" id="KW-0012">Acyltransferase</keyword>
<dbReference type="SUPFAM" id="SSF52151">
    <property type="entry name" value="FabD/lysophospholipase-like"/>
    <property type="match status" value="1"/>
</dbReference>
<dbReference type="InterPro" id="IPR014043">
    <property type="entry name" value="Acyl_transferase_dom"/>
</dbReference>
<dbReference type="GO" id="GO:0005829">
    <property type="term" value="C:cytosol"/>
    <property type="evidence" value="ECO:0007669"/>
    <property type="project" value="TreeGrafter"/>
</dbReference>
<feature type="active site" evidence="5">
    <location>
        <position position="73"/>
    </location>
</feature>
<evidence type="ECO:0000313" key="8">
    <source>
        <dbReference type="Proteomes" id="UP000004959"/>
    </source>
</evidence>
<dbReference type="InterPro" id="IPR016035">
    <property type="entry name" value="Acyl_Trfase/lysoPLipase"/>
</dbReference>
<comment type="similarity">
    <text evidence="4">Belongs to the fabD family.</text>
</comment>
<gene>
    <name evidence="7" type="ORF">OKIT_0145</name>
</gene>
<protein>
    <recommendedName>
        <fullName evidence="4">Malonyl CoA-acyl carrier protein transacylase</fullName>
        <ecNumber evidence="4">2.3.1.39</ecNumber>
    </recommendedName>
</protein>
<dbReference type="PANTHER" id="PTHR42681:SF1">
    <property type="entry name" value="MALONYL-COA-ACYL CARRIER PROTEIN TRANSACYLASE, MITOCHONDRIAL"/>
    <property type="match status" value="1"/>
</dbReference>
<dbReference type="EMBL" id="AFVZ01000001">
    <property type="protein sequence ID" value="EHN58272.1"/>
    <property type="molecule type" value="Genomic_DNA"/>
</dbReference>
<evidence type="ECO:0000256" key="5">
    <source>
        <dbReference type="PIRSR" id="PIRSR000446-1"/>
    </source>
</evidence>
<evidence type="ECO:0000313" key="7">
    <source>
        <dbReference type="EMBL" id="EHN58272.1"/>
    </source>
</evidence>
<feature type="domain" description="Malonyl-CoA:ACP transacylase (MAT)" evidence="6">
    <location>
        <begin position="1"/>
        <end position="294"/>
    </location>
</feature>
<dbReference type="FunFam" id="3.30.70.250:FF:000001">
    <property type="entry name" value="Malonyl CoA-acyl carrier protein transacylase"/>
    <property type="match status" value="1"/>
</dbReference>
<reference evidence="7 8" key="1">
    <citation type="journal article" date="2012" name="PLoS ONE">
        <title>Functional divergence in the genus oenococcus as predicted by genome sequencing of the newly-described species, Oenococcus kitaharae.</title>
        <authorList>
            <person name="Borneman A.R."/>
            <person name="McCarthy J.M."/>
            <person name="Chambers P.J."/>
            <person name="Bartowsky E.J."/>
        </authorList>
    </citation>
    <scope>NUCLEOTIDE SEQUENCE [LARGE SCALE GENOMIC DNA]</scope>
    <source>
        <strain evidence="8">DSM17330</strain>
    </source>
</reference>
<dbReference type="PANTHER" id="PTHR42681">
    <property type="entry name" value="MALONYL-COA-ACYL CARRIER PROTEIN TRANSACYLASE, MITOCHONDRIAL"/>
    <property type="match status" value="1"/>
</dbReference>
<dbReference type="HOGENOM" id="CLU_030558_1_1_9"/>
<dbReference type="InterPro" id="IPR001227">
    <property type="entry name" value="Ac_transferase_dom_sf"/>
</dbReference>
<dbReference type="Proteomes" id="UP000004959">
    <property type="component" value="Chromosome"/>
</dbReference>
<dbReference type="SUPFAM" id="SSF55048">
    <property type="entry name" value="Probable ACP-binding domain of malonyl-CoA ACP transacylase"/>
    <property type="match status" value="1"/>
</dbReference>
<name>G9WEU9_9LACO</name>
<comment type="caution">
    <text evidence="7">The sequence shown here is derived from an EMBL/GenBank/DDBJ whole genome shotgun (WGS) entry which is preliminary data.</text>
</comment>